<evidence type="ECO:0000256" key="15">
    <source>
        <dbReference type="ARBA" id="ARBA00081589"/>
    </source>
</evidence>
<dbReference type="GO" id="GO:0005634">
    <property type="term" value="C:nucleus"/>
    <property type="evidence" value="ECO:0007669"/>
    <property type="project" value="UniProtKB-SubCell"/>
</dbReference>
<keyword evidence="11" id="KW-0539">Nucleus</keyword>
<keyword evidence="8" id="KW-0833">Ubl conjugation pathway</keyword>
<dbReference type="CDD" id="cd22149">
    <property type="entry name" value="F-box_DmSKP2-like"/>
    <property type="match status" value="1"/>
</dbReference>
<evidence type="ECO:0000256" key="6">
    <source>
        <dbReference type="ARBA" id="ARBA00022614"/>
    </source>
</evidence>
<dbReference type="SMART" id="SM00256">
    <property type="entry name" value="FBOX"/>
    <property type="match status" value="1"/>
</dbReference>
<dbReference type="GO" id="GO:0019005">
    <property type="term" value="C:SCF ubiquitin ligase complex"/>
    <property type="evidence" value="ECO:0007669"/>
    <property type="project" value="TreeGrafter"/>
</dbReference>
<dbReference type="Pfam" id="PF12937">
    <property type="entry name" value="F-box-like"/>
    <property type="match status" value="1"/>
</dbReference>
<dbReference type="GO" id="GO:0140767">
    <property type="term" value="F:enzyme-substrate adaptor activity"/>
    <property type="evidence" value="ECO:0007669"/>
    <property type="project" value="UniProtKB-ARBA"/>
</dbReference>
<dbReference type="GO" id="GO:1905168">
    <property type="term" value="P:positive regulation of double-strand break repair via homologous recombination"/>
    <property type="evidence" value="ECO:0007669"/>
    <property type="project" value="UniProtKB-ARBA"/>
</dbReference>
<feature type="compositionally biased region" description="Acidic residues" evidence="16">
    <location>
        <begin position="80"/>
        <end position="90"/>
    </location>
</feature>
<evidence type="ECO:0000256" key="8">
    <source>
        <dbReference type="ARBA" id="ARBA00022786"/>
    </source>
</evidence>
<dbReference type="SUPFAM" id="SSF52047">
    <property type="entry name" value="RNI-like"/>
    <property type="match status" value="1"/>
</dbReference>
<dbReference type="Pfam" id="PF25372">
    <property type="entry name" value="DUF7885"/>
    <property type="match status" value="1"/>
</dbReference>
<keyword evidence="9" id="KW-0832">Ubl conjugation</keyword>
<dbReference type="GO" id="GO:0005737">
    <property type="term" value="C:cytoplasm"/>
    <property type="evidence" value="ECO:0007669"/>
    <property type="project" value="UniProtKB-SubCell"/>
</dbReference>
<evidence type="ECO:0000256" key="3">
    <source>
        <dbReference type="ARBA" id="ARBA00004906"/>
    </source>
</evidence>
<comment type="subcellular location">
    <subcellularLocation>
        <location evidence="2">Cytoplasm</location>
    </subcellularLocation>
    <subcellularLocation>
        <location evidence="1">Nucleus</location>
    </subcellularLocation>
</comment>
<evidence type="ECO:0000256" key="1">
    <source>
        <dbReference type="ARBA" id="ARBA00004123"/>
    </source>
</evidence>
<evidence type="ECO:0000256" key="12">
    <source>
        <dbReference type="ARBA" id="ARBA00056227"/>
    </source>
</evidence>
<dbReference type="InterPro" id="IPR036047">
    <property type="entry name" value="F-box-like_dom_sf"/>
</dbReference>
<proteinExistence type="predicted"/>
<reference evidence="18" key="1">
    <citation type="journal article" date="2016" name="Ticks Tick Borne Dis.">
        <title>De novo assembly and annotation of the salivary gland transcriptome of Rhipicephalus appendiculatus male and female ticks during blood feeding.</title>
        <authorList>
            <person name="de Castro M.H."/>
            <person name="de Klerk D."/>
            <person name="Pienaar R."/>
            <person name="Latif A.A."/>
            <person name="Rees D.J."/>
            <person name="Mans B.J."/>
        </authorList>
    </citation>
    <scope>NUCLEOTIDE SEQUENCE</scope>
    <source>
        <tissue evidence="18">Salivary glands</tissue>
    </source>
</reference>
<dbReference type="InterPro" id="IPR057207">
    <property type="entry name" value="FBXL15_LRR"/>
</dbReference>
<dbReference type="PANTHER" id="PTHR13318">
    <property type="entry name" value="PARTNER OF PAIRED, ISOFORM B-RELATED"/>
    <property type="match status" value="1"/>
</dbReference>
<dbReference type="FunFam" id="3.80.10.10:FF:000105">
    <property type="entry name" value="S-phase kinase-associated protein 2"/>
    <property type="match status" value="1"/>
</dbReference>
<keyword evidence="18" id="KW-0418">Kinase</keyword>
<evidence type="ECO:0000256" key="9">
    <source>
        <dbReference type="ARBA" id="ARBA00022843"/>
    </source>
</evidence>
<evidence type="ECO:0000256" key="7">
    <source>
        <dbReference type="ARBA" id="ARBA00022737"/>
    </source>
</evidence>
<dbReference type="InterPro" id="IPR032675">
    <property type="entry name" value="LRR_dom_sf"/>
</dbReference>
<dbReference type="GO" id="GO:0016301">
    <property type="term" value="F:kinase activity"/>
    <property type="evidence" value="ECO:0007669"/>
    <property type="project" value="UniProtKB-KW"/>
</dbReference>
<dbReference type="GO" id="GO:0000082">
    <property type="term" value="P:G1/S transition of mitotic cell cycle"/>
    <property type="evidence" value="ECO:0007669"/>
    <property type="project" value="UniProtKB-ARBA"/>
</dbReference>
<keyword evidence="10" id="KW-0007">Acetylation</keyword>
<dbReference type="InterPro" id="IPR001810">
    <property type="entry name" value="F-box_dom"/>
</dbReference>
<dbReference type="GO" id="GO:0000209">
    <property type="term" value="P:protein polyubiquitination"/>
    <property type="evidence" value="ECO:0007669"/>
    <property type="project" value="UniProtKB-ARBA"/>
</dbReference>
<dbReference type="AlphaFoldDB" id="A0A131YJ54"/>
<dbReference type="SMART" id="SM00367">
    <property type="entry name" value="LRR_CC"/>
    <property type="match status" value="4"/>
</dbReference>
<keyword evidence="6" id="KW-0433">Leucine-rich repeat</keyword>
<name>A0A131YJ54_RHIAP</name>
<dbReference type="PROSITE" id="PS50181">
    <property type="entry name" value="FBOX"/>
    <property type="match status" value="1"/>
</dbReference>
<comment type="function">
    <text evidence="12">Substrate recognition component of a SCF (SKP1-CUL1-F-box protein) E3 ubiquitin-protein ligase complex which mediates the ubiquitination and subsequent proteasomal degradation of target proteins involved in cell cycle progression, signal transduction and transcription. Specifically recognizes phosphorylated CDKN1B/p27kip and is involved in regulation of G1/S transition. Degradation of CDKN1B/p27kip also requires CKS1. Recognizes target proteins ORC1, CDT1, RBL2, KMT2A/MLL1, CDK9, RAG2, NBN, FOXO1, UBP43, YTHDF2, and probably MYC, TOB1 and TAL1. Degradation of TAL1 also requires STUB1. Recognizes CDKN1A in association with CCNE1 or CCNE2 and CDK2. Promotes ubiquitination and destruction of CDH1 in a CK1-dependent manner, thereby regulating cell migration. Following phosphorylation in response to DNA damage, mediates 'Lys-63'-linked ubiquitination of NBN, promoting ATM recruitment to DNA damage sites and DNA repair via homologous recombination.</text>
</comment>
<dbReference type="Gene3D" id="3.80.10.10">
    <property type="entry name" value="Ribonuclease Inhibitor"/>
    <property type="match status" value="1"/>
</dbReference>
<dbReference type="SUPFAM" id="SSF81383">
    <property type="entry name" value="F-box domain"/>
    <property type="match status" value="1"/>
</dbReference>
<protein>
    <recommendedName>
        <fullName evidence="13">S-phase kinase-associated protein 2</fullName>
    </recommendedName>
    <alternativeName>
        <fullName evidence="15">Cyclin-A/CDK2-associated protein p45</fullName>
    </alternativeName>
    <alternativeName>
        <fullName evidence="14">F-box protein Skp2</fullName>
    </alternativeName>
</protein>
<evidence type="ECO:0000256" key="13">
    <source>
        <dbReference type="ARBA" id="ARBA00071634"/>
    </source>
</evidence>
<comment type="pathway">
    <text evidence="3">Protein modification; protein ubiquitination.</text>
</comment>
<keyword evidence="7" id="KW-0677">Repeat</keyword>
<feature type="compositionally biased region" description="Polar residues" evidence="16">
    <location>
        <begin position="123"/>
        <end position="133"/>
    </location>
</feature>
<dbReference type="GO" id="GO:0031146">
    <property type="term" value="P:SCF-dependent proteasomal ubiquitin-dependent protein catabolic process"/>
    <property type="evidence" value="ECO:0007669"/>
    <property type="project" value="TreeGrafter"/>
</dbReference>
<accession>A0A131YJ54</accession>
<organism evidence="18">
    <name type="scientific">Rhipicephalus appendiculatus</name>
    <name type="common">Brown ear tick</name>
    <dbReference type="NCBI Taxonomy" id="34631"/>
    <lineage>
        <taxon>Eukaryota</taxon>
        <taxon>Metazoa</taxon>
        <taxon>Ecdysozoa</taxon>
        <taxon>Arthropoda</taxon>
        <taxon>Chelicerata</taxon>
        <taxon>Arachnida</taxon>
        <taxon>Acari</taxon>
        <taxon>Parasitiformes</taxon>
        <taxon>Ixodida</taxon>
        <taxon>Ixodoidea</taxon>
        <taxon>Ixodidae</taxon>
        <taxon>Rhipicephalinae</taxon>
        <taxon>Rhipicephalus</taxon>
        <taxon>Rhipicephalus</taxon>
    </lineage>
</organism>
<feature type="region of interest" description="Disordered" evidence="16">
    <location>
        <begin position="1"/>
        <end position="135"/>
    </location>
</feature>
<evidence type="ECO:0000256" key="11">
    <source>
        <dbReference type="ARBA" id="ARBA00023242"/>
    </source>
</evidence>
<keyword evidence="5" id="KW-0597">Phosphoprotein</keyword>
<evidence type="ECO:0000256" key="16">
    <source>
        <dbReference type="SAM" id="MobiDB-lite"/>
    </source>
</evidence>
<evidence type="ECO:0000256" key="2">
    <source>
        <dbReference type="ARBA" id="ARBA00004496"/>
    </source>
</evidence>
<evidence type="ECO:0000256" key="4">
    <source>
        <dbReference type="ARBA" id="ARBA00022490"/>
    </source>
</evidence>
<evidence type="ECO:0000256" key="14">
    <source>
        <dbReference type="ARBA" id="ARBA00077776"/>
    </source>
</evidence>
<evidence type="ECO:0000313" key="18">
    <source>
        <dbReference type="EMBL" id="JAP79324.1"/>
    </source>
</evidence>
<keyword evidence="4" id="KW-0963">Cytoplasm</keyword>
<keyword evidence="18" id="KW-0808">Transferase</keyword>
<dbReference type="InterPro" id="IPR006553">
    <property type="entry name" value="Leu-rich_rpt_Cys-con_subtyp"/>
</dbReference>
<feature type="domain" description="F-box" evidence="17">
    <location>
        <begin position="149"/>
        <end position="195"/>
    </location>
</feature>
<evidence type="ECO:0000259" key="17">
    <source>
        <dbReference type="PROSITE" id="PS50181"/>
    </source>
</evidence>
<evidence type="ECO:0000256" key="5">
    <source>
        <dbReference type="ARBA" id="ARBA00022553"/>
    </source>
</evidence>
<feature type="compositionally biased region" description="Acidic residues" evidence="16">
    <location>
        <begin position="48"/>
        <end position="62"/>
    </location>
</feature>
<dbReference type="EMBL" id="GEDV01009233">
    <property type="protein sequence ID" value="JAP79324.1"/>
    <property type="molecule type" value="Transcribed_RNA"/>
</dbReference>
<evidence type="ECO:0000256" key="10">
    <source>
        <dbReference type="ARBA" id="ARBA00022990"/>
    </source>
</evidence>
<sequence length="481" mass="53381">MDQQMVPVDYSNHDGKPRSPLQEISTNQQAGKRRRSLSKRSGIKDVAEADIENVDLAEDSDDSLTSPDKWGTDSRVPPDILEDMGIDYLDESPPSSSVLLKQPSPPRASRKFSKGQKRDMPSTLGTPQRSVPGNFTLHKRSKQDIATGKDPFSDLSDETILEIFKWLPRPTLALCGRVCRRWMELAFDESLWRRLDLSKKHFGPGVLGNVLNRGVVILRLATAEIKGPVFTDLPKLSYPSDESLSVCKVQYLDLSMASIAEGTLCELLASCSNLKKLSLEQCSLNDQVCRLIGANRSLECLNMCMTRGFTHAGIAAICRGCRRLTSWNLAWSQLTTASIDALVLTVTPGLQELNLAGCRTEMTNDHVTALVERCPHLVELDLSDATEISGEAMHAIVNGLPELQHLCISRCYSISPANFLSLSHMPSLQQLELFGVLNDNHLHVVRRKLPNLDINKQLFSTVARPTTGIRRTSIWGLKVRD</sequence>